<protein>
    <submittedName>
        <fullName evidence="1">Uncharacterized protein</fullName>
    </submittedName>
</protein>
<evidence type="ECO:0000313" key="2">
    <source>
        <dbReference type="Proteomes" id="UP000031258"/>
    </source>
</evidence>
<reference evidence="1 2" key="1">
    <citation type="submission" date="2014-11" db="EMBL/GenBank/DDBJ databases">
        <title>A Rickettsiales Symbiont of Amoebae With Ancient Features.</title>
        <authorList>
            <person name="Schulz F."/>
            <person name="Martijn J."/>
            <person name="Wascher F."/>
            <person name="Kostanjsek R."/>
            <person name="Ettema T.J."/>
            <person name="Horn M."/>
        </authorList>
    </citation>
    <scope>NUCLEOTIDE SEQUENCE [LARGE SCALE GENOMIC DNA]</scope>
    <source>
        <strain evidence="1 2">UWC36</strain>
    </source>
</reference>
<dbReference type="EMBL" id="JSWE01000095">
    <property type="protein sequence ID" value="KIE05429.1"/>
    <property type="molecule type" value="Genomic_DNA"/>
</dbReference>
<proteinExistence type="predicted"/>
<accession>A0A0C1QIT1</accession>
<gene>
    <name evidence="1" type="ORF">NF27_DS00010</name>
</gene>
<sequence length="126" mass="14510">MYLQFLFFATQPENVIHRNIKRKEIIEKIATGLGIDLNEYISKSPDYTLNKNQIDPELYDKASKMVLNVLTNKSLGCPKHEVEVLTGALYEFLLENKEVSDEIAKAFCQGMIKHALKNFMITKKRS</sequence>
<evidence type="ECO:0000313" key="1">
    <source>
        <dbReference type="EMBL" id="KIE05429.1"/>
    </source>
</evidence>
<keyword evidence="2" id="KW-1185">Reference proteome</keyword>
<dbReference type="AlphaFoldDB" id="A0A0C1QIT1"/>
<organism evidence="1 2">
    <name type="scientific">Candidatus Jidaibacter acanthamoebae</name>
    <dbReference type="NCBI Taxonomy" id="86105"/>
    <lineage>
        <taxon>Bacteria</taxon>
        <taxon>Pseudomonadati</taxon>
        <taxon>Pseudomonadota</taxon>
        <taxon>Alphaproteobacteria</taxon>
        <taxon>Rickettsiales</taxon>
        <taxon>Candidatus Midichloriaceae</taxon>
        <taxon>Candidatus Jidaibacter</taxon>
    </lineage>
</organism>
<name>A0A0C1QIT1_9RICK</name>
<dbReference type="Proteomes" id="UP000031258">
    <property type="component" value="Unassembled WGS sequence"/>
</dbReference>
<comment type="caution">
    <text evidence="1">The sequence shown here is derived from an EMBL/GenBank/DDBJ whole genome shotgun (WGS) entry which is preliminary data.</text>
</comment>